<dbReference type="KEGG" id="pbap:Pla133_31740"/>
<dbReference type="CDD" id="cd00446">
    <property type="entry name" value="GrpE"/>
    <property type="match status" value="1"/>
</dbReference>
<dbReference type="PRINTS" id="PR00773">
    <property type="entry name" value="GRPEPROTEIN"/>
</dbReference>
<comment type="similarity">
    <text evidence="1 3 5">Belongs to the GrpE family.</text>
</comment>
<proteinExistence type="inferred from homology"/>
<feature type="compositionally biased region" description="Basic and acidic residues" evidence="6">
    <location>
        <begin position="20"/>
        <end position="29"/>
    </location>
</feature>
<evidence type="ECO:0000256" key="3">
    <source>
        <dbReference type="HAMAP-Rule" id="MF_01151"/>
    </source>
</evidence>
<keyword evidence="2 3" id="KW-0143">Chaperone</keyword>
<dbReference type="PANTHER" id="PTHR21237:SF23">
    <property type="entry name" value="GRPE PROTEIN HOMOLOG, MITOCHONDRIAL"/>
    <property type="match status" value="1"/>
</dbReference>
<dbReference type="AlphaFoldDB" id="A0A518BM75"/>
<dbReference type="GO" id="GO:0051082">
    <property type="term" value="F:unfolded protein binding"/>
    <property type="evidence" value="ECO:0007669"/>
    <property type="project" value="TreeGrafter"/>
</dbReference>
<sequence>MTKNHPDTTNGEIPVDELEPLEREPHSVEDPAAPESAQESGDDSLESLRAQRDEYLGHWQRAQADYQNLKRRSSTDVENRLRRTMEPLLRNLLLVIDHLDMALMSPAQSQDAQNLAMGVELVRRQMATALEESDVEPIADGGSFDPELHQAVARVQDPDAEPNTVLETVRRGYTWRGRVLRHAEVRVAAEAGGDSSDPDSEG</sequence>
<name>A0A518BM75_9BACT</name>
<dbReference type="InterPro" id="IPR009012">
    <property type="entry name" value="GrpE_head"/>
</dbReference>
<dbReference type="GO" id="GO:0051087">
    <property type="term" value="F:protein-folding chaperone binding"/>
    <property type="evidence" value="ECO:0007669"/>
    <property type="project" value="InterPro"/>
</dbReference>
<accession>A0A518BM75</accession>
<comment type="subunit">
    <text evidence="3">Homodimer.</text>
</comment>
<dbReference type="SUPFAM" id="SSF51064">
    <property type="entry name" value="Head domain of nucleotide exchange factor GrpE"/>
    <property type="match status" value="1"/>
</dbReference>
<dbReference type="HAMAP" id="MF_01151">
    <property type="entry name" value="GrpE"/>
    <property type="match status" value="1"/>
</dbReference>
<dbReference type="GO" id="GO:0005737">
    <property type="term" value="C:cytoplasm"/>
    <property type="evidence" value="ECO:0007669"/>
    <property type="project" value="UniProtKB-SubCell"/>
</dbReference>
<evidence type="ECO:0000256" key="5">
    <source>
        <dbReference type="RuleBase" id="RU004478"/>
    </source>
</evidence>
<dbReference type="GO" id="GO:0006457">
    <property type="term" value="P:protein folding"/>
    <property type="evidence" value="ECO:0007669"/>
    <property type="project" value="InterPro"/>
</dbReference>
<dbReference type="Gene3D" id="2.30.22.10">
    <property type="entry name" value="Head domain of nucleotide exchange factor GrpE"/>
    <property type="match status" value="1"/>
</dbReference>
<keyword evidence="3" id="KW-0963">Cytoplasm</keyword>
<protein>
    <recommendedName>
        <fullName evidence="3 4">Protein GrpE</fullName>
    </recommendedName>
    <alternativeName>
        <fullName evidence="3">HSP-70 cofactor</fullName>
    </alternativeName>
</protein>
<keyword evidence="8" id="KW-1185">Reference proteome</keyword>
<comment type="function">
    <text evidence="3 4">Participates actively in the response to hyperosmotic and heat shock by preventing the aggregation of stress-denatured proteins, in association with DnaK and GrpE. It is the nucleotide exchange factor for DnaK and may function as a thermosensor. Unfolded proteins bind initially to DnaJ; upon interaction with the DnaJ-bound protein, DnaK hydrolyzes its bound ATP, resulting in the formation of a stable complex. GrpE releases ADP from DnaK; ATP binding to DnaK triggers the release of the substrate protein, thus completing the reaction cycle. Several rounds of ATP-dependent interactions between DnaJ, DnaK and GrpE are required for fully efficient folding.</text>
</comment>
<dbReference type="GO" id="GO:0000774">
    <property type="term" value="F:adenyl-nucleotide exchange factor activity"/>
    <property type="evidence" value="ECO:0007669"/>
    <property type="project" value="InterPro"/>
</dbReference>
<feature type="region of interest" description="Disordered" evidence="6">
    <location>
        <begin position="1"/>
        <end position="48"/>
    </location>
</feature>
<dbReference type="SUPFAM" id="SSF58014">
    <property type="entry name" value="Coiled-coil domain of nucleotide exchange factor GrpE"/>
    <property type="match status" value="1"/>
</dbReference>
<evidence type="ECO:0000256" key="2">
    <source>
        <dbReference type="ARBA" id="ARBA00023186"/>
    </source>
</evidence>
<dbReference type="Gene3D" id="3.90.20.20">
    <property type="match status" value="1"/>
</dbReference>
<dbReference type="EMBL" id="CP036287">
    <property type="protein sequence ID" value="QDU68080.1"/>
    <property type="molecule type" value="Genomic_DNA"/>
</dbReference>
<keyword evidence="3 4" id="KW-0346">Stress response</keyword>
<dbReference type="PANTHER" id="PTHR21237">
    <property type="entry name" value="GRPE PROTEIN"/>
    <property type="match status" value="1"/>
</dbReference>
<comment type="subcellular location">
    <subcellularLocation>
        <location evidence="3">Cytoplasm</location>
    </subcellularLocation>
</comment>
<evidence type="ECO:0000256" key="1">
    <source>
        <dbReference type="ARBA" id="ARBA00009054"/>
    </source>
</evidence>
<dbReference type="InterPro" id="IPR013805">
    <property type="entry name" value="GrpE_CC"/>
</dbReference>
<evidence type="ECO:0000313" key="8">
    <source>
        <dbReference type="Proteomes" id="UP000316921"/>
    </source>
</evidence>
<evidence type="ECO:0000256" key="4">
    <source>
        <dbReference type="RuleBase" id="RU000639"/>
    </source>
</evidence>
<dbReference type="Pfam" id="PF01025">
    <property type="entry name" value="GrpE"/>
    <property type="match status" value="1"/>
</dbReference>
<dbReference type="InterPro" id="IPR000740">
    <property type="entry name" value="GrpE"/>
</dbReference>
<evidence type="ECO:0000313" key="7">
    <source>
        <dbReference type="EMBL" id="QDU68080.1"/>
    </source>
</evidence>
<dbReference type="Proteomes" id="UP000316921">
    <property type="component" value="Chromosome"/>
</dbReference>
<gene>
    <name evidence="3" type="primary">grpE</name>
    <name evidence="7" type="ORF">Pla133_31740</name>
</gene>
<evidence type="ECO:0000256" key="6">
    <source>
        <dbReference type="SAM" id="MobiDB-lite"/>
    </source>
</evidence>
<dbReference type="GO" id="GO:0042803">
    <property type="term" value="F:protein homodimerization activity"/>
    <property type="evidence" value="ECO:0007669"/>
    <property type="project" value="InterPro"/>
</dbReference>
<reference evidence="7 8" key="1">
    <citation type="submission" date="2019-02" db="EMBL/GenBank/DDBJ databases">
        <title>Deep-cultivation of Planctomycetes and their phenomic and genomic characterization uncovers novel biology.</title>
        <authorList>
            <person name="Wiegand S."/>
            <person name="Jogler M."/>
            <person name="Boedeker C."/>
            <person name="Pinto D."/>
            <person name="Vollmers J."/>
            <person name="Rivas-Marin E."/>
            <person name="Kohn T."/>
            <person name="Peeters S.H."/>
            <person name="Heuer A."/>
            <person name="Rast P."/>
            <person name="Oberbeckmann S."/>
            <person name="Bunk B."/>
            <person name="Jeske O."/>
            <person name="Meyerdierks A."/>
            <person name="Storesund J.E."/>
            <person name="Kallscheuer N."/>
            <person name="Luecker S."/>
            <person name="Lage O.M."/>
            <person name="Pohl T."/>
            <person name="Merkel B.J."/>
            <person name="Hornburger P."/>
            <person name="Mueller R.-W."/>
            <person name="Bruemmer F."/>
            <person name="Labrenz M."/>
            <person name="Spormann A.M."/>
            <person name="Op den Camp H."/>
            <person name="Overmann J."/>
            <person name="Amann R."/>
            <person name="Jetten M.S.M."/>
            <person name="Mascher T."/>
            <person name="Medema M.H."/>
            <person name="Devos D.P."/>
            <person name="Kaster A.-K."/>
            <person name="Ovreas L."/>
            <person name="Rohde M."/>
            <person name="Galperin M.Y."/>
            <person name="Jogler C."/>
        </authorList>
    </citation>
    <scope>NUCLEOTIDE SEQUENCE [LARGE SCALE GENOMIC DNA]</scope>
    <source>
        <strain evidence="7 8">Pla133</strain>
    </source>
</reference>
<organism evidence="7 8">
    <name type="scientific">Engelhardtia mirabilis</name>
    <dbReference type="NCBI Taxonomy" id="2528011"/>
    <lineage>
        <taxon>Bacteria</taxon>
        <taxon>Pseudomonadati</taxon>
        <taxon>Planctomycetota</taxon>
        <taxon>Planctomycetia</taxon>
        <taxon>Planctomycetia incertae sedis</taxon>
        <taxon>Engelhardtia</taxon>
    </lineage>
</organism>
<dbReference type="RefSeq" id="WP_145066790.1">
    <property type="nucleotide sequence ID" value="NZ_CP036287.1"/>
</dbReference>
<dbReference type="PROSITE" id="PS01071">
    <property type="entry name" value="GRPE"/>
    <property type="match status" value="1"/>
</dbReference>